<reference evidence="2 3" key="1">
    <citation type="submission" date="2019-02" db="EMBL/GenBank/DDBJ databases">
        <title>Deep-cultivation of Planctomycetes and their phenomic and genomic characterization uncovers novel biology.</title>
        <authorList>
            <person name="Wiegand S."/>
            <person name="Jogler M."/>
            <person name="Boedeker C."/>
            <person name="Pinto D."/>
            <person name="Vollmers J."/>
            <person name="Rivas-Marin E."/>
            <person name="Kohn T."/>
            <person name="Peeters S.H."/>
            <person name="Heuer A."/>
            <person name="Rast P."/>
            <person name="Oberbeckmann S."/>
            <person name="Bunk B."/>
            <person name="Jeske O."/>
            <person name="Meyerdierks A."/>
            <person name="Storesund J.E."/>
            <person name="Kallscheuer N."/>
            <person name="Luecker S."/>
            <person name="Lage O.M."/>
            <person name="Pohl T."/>
            <person name="Merkel B.J."/>
            <person name="Hornburger P."/>
            <person name="Mueller R.-W."/>
            <person name="Bruemmer F."/>
            <person name="Labrenz M."/>
            <person name="Spormann A.M."/>
            <person name="Op den Camp H."/>
            <person name="Overmann J."/>
            <person name="Amann R."/>
            <person name="Jetten M.S.M."/>
            <person name="Mascher T."/>
            <person name="Medema M.H."/>
            <person name="Devos D.P."/>
            <person name="Kaster A.-K."/>
            <person name="Ovreas L."/>
            <person name="Rohde M."/>
            <person name="Galperin M.Y."/>
            <person name="Jogler C."/>
        </authorList>
    </citation>
    <scope>NUCLEOTIDE SEQUENCE [LARGE SCALE GENOMIC DNA]</scope>
    <source>
        <strain evidence="2 3">Pan181</strain>
    </source>
</reference>
<dbReference type="Proteomes" id="UP000315750">
    <property type="component" value="Chromosome"/>
</dbReference>
<dbReference type="EMBL" id="CP036278">
    <property type="protein sequence ID" value="QDU55075.1"/>
    <property type="molecule type" value="Genomic_DNA"/>
</dbReference>
<evidence type="ECO:0000313" key="2">
    <source>
        <dbReference type="EMBL" id="QDU55075.1"/>
    </source>
</evidence>
<gene>
    <name evidence="2" type="ORF">Pan181_12610</name>
</gene>
<dbReference type="KEGG" id="amuc:Pan181_12610"/>
<accession>A0A518AK32</accession>
<keyword evidence="3" id="KW-1185">Reference proteome</keyword>
<protein>
    <submittedName>
        <fullName evidence="2">Uncharacterized protein</fullName>
    </submittedName>
</protein>
<dbReference type="PROSITE" id="PS51257">
    <property type="entry name" value="PROKAR_LIPOPROTEIN"/>
    <property type="match status" value="1"/>
</dbReference>
<organism evidence="2 3">
    <name type="scientific">Aeoliella mucimassa</name>
    <dbReference type="NCBI Taxonomy" id="2527972"/>
    <lineage>
        <taxon>Bacteria</taxon>
        <taxon>Pseudomonadati</taxon>
        <taxon>Planctomycetota</taxon>
        <taxon>Planctomycetia</taxon>
        <taxon>Pirellulales</taxon>
        <taxon>Lacipirellulaceae</taxon>
        <taxon>Aeoliella</taxon>
    </lineage>
</organism>
<evidence type="ECO:0000313" key="3">
    <source>
        <dbReference type="Proteomes" id="UP000315750"/>
    </source>
</evidence>
<evidence type="ECO:0000256" key="1">
    <source>
        <dbReference type="SAM" id="MobiDB-lite"/>
    </source>
</evidence>
<feature type="region of interest" description="Disordered" evidence="1">
    <location>
        <begin position="53"/>
        <end position="72"/>
    </location>
</feature>
<sequence>MRFALSLCCFIAMVGCAGPKYRNVGVGVSEEEQKAAVRYAAENDLTYDEARRELSAANPTAKPKLLQAQESP</sequence>
<dbReference type="AlphaFoldDB" id="A0A518AK32"/>
<name>A0A518AK32_9BACT</name>
<proteinExistence type="predicted"/>